<dbReference type="Pfam" id="PF13599">
    <property type="entry name" value="Pentapeptide_4"/>
    <property type="match status" value="1"/>
</dbReference>
<accession>A0A7S1KNQ0</accession>
<reference evidence="2" key="1">
    <citation type="submission" date="2021-01" db="EMBL/GenBank/DDBJ databases">
        <authorList>
            <person name="Corre E."/>
            <person name="Pelletier E."/>
            <person name="Niang G."/>
            <person name="Scheremetjew M."/>
            <person name="Finn R."/>
            <person name="Kale V."/>
            <person name="Holt S."/>
            <person name="Cochrane G."/>
            <person name="Meng A."/>
            <person name="Brown T."/>
            <person name="Cohen L."/>
        </authorList>
    </citation>
    <scope>NUCLEOTIDE SEQUENCE</scope>
    <source>
        <strain evidence="2">WS</strain>
    </source>
</reference>
<dbReference type="InterPro" id="IPR051082">
    <property type="entry name" value="Pentapeptide-BTB/POZ_domain"/>
</dbReference>
<dbReference type="PANTHER" id="PTHR14136:SF17">
    <property type="entry name" value="BTB_POZ DOMAIN-CONTAINING PROTEIN KCTD9"/>
    <property type="match status" value="1"/>
</dbReference>
<dbReference type="PANTHER" id="PTHR14136">
    <property type="entry name" value="BTB_POZ DOMAIN-CONTAINING PROTEIN KCTD9"/>
    <property type="match status" value="1"/>
</dbReference>
<feature type="region of interest" description="Disordered" evidence="1">
    <location>
        <begin position="71"/>
        <end position="108"/>
    </location>
</feature>
<dbReference type="InterPro" id="IPR011333">
    <property type="entry name" value="SKP1/BTB/POZ_sf"/>
</dbReference>
<protein>
    <submittedName>
        <fullName evidence="2">Uncharacterized protein</fullName>
    </submittedName>
</protein>
<evidence type="ECO:0000313" key="2">
    <source>
        <dbReference type="EMBL" id="CAD9080140.1"/>
    </source>
</evidence>
<dbReference type="AlphaFoldDB" id="A0A7S1KNQ0"/>
<organism evidence="2">
    <name type="scientific">Percolomonas cosmopolitus</name>
    <dbReference type="NCBI Taxonomy" id="63605"/>
    <lineage>
        <taxon>Eukaryota</taxon>
        <taxon>Discoba</taxon>
        <taxon>Heterolobosea</taxon>
        <taxon>Tetramitia</taxon>
        <taxon>Eutetramitia</taxon>
        <taxon>Percolomonadidae</taxon>
        <taxon>Percolomonas</taxon>
    </lineage>
</organism>
<dbReference type="Gene3D" id="2.160.20.80">
    <property type="entry name" value="E3 ubiquitin-protein ligase SopA"/>
    <property type="match status" value="2"/>
</dbReference>
<gene>
    <name evidence="2" type="ORF">PCOS0759_LOCUS3380</name>
</gene>
<feature type="compositionally biased region" description="Polar residues" evidence="1">
    <location>
        <begin position="71"/>
        <end position="91"/>
    </location>
</feature>
<name>A0A7S1KNQ0_9EUKA</name>
<proteinExistence type="predicted"/>
<feature type="compositionally biased region" description="Basic and acidic residues" evidence="1">
    <location>
        <begin position="595"/>
        <end position="616"/>
    </location>
</feature>
<evidence type="ECO:0000256" key="1">
    <source>
        <dbReference type="SAM" id="MobiDB-lite"/>
    </source>
</evidence>
<feature type="compositionally biased region" description="Basic and acidic residues" evidence="1">
    <location>
        <begin position="49"/>
        <end position="58"/>
    </location>
</feature>
<dbReference type="EMBL" id="HBGD01004103">
    <property type="protein sequence ID" value="CAD9080140.1"/>
    <property type="molecule type" value="Transcribed_RNA"/>
</dbReference>
<feature type="region of interest" description="Disordered" evidence="1">
    <location>
        <begin position="37"/>
        <end position="58"/>
    </location>
</feature>
<feature type="compositionally biased region" description="Basic residues" evidence="1">
    <location>
        <begin position="570"/>
        <end position="580"/>
    </location>
</feature>
<feature type="region of interest" description="Disordered" evidence="1">
    <location>
        <begin position="567"/>
        <end position="645"/>
    </location>
</feature>
<dbReference type="SUPFAM" id="SSF54695">
    <property type="entry name" value="POZ domain"/>
    <property type="match status" value="1"/>
</dbReference>
<dbReference type="SUPFAM" id="SSF141571">
    <property type="entry name" value="Pentapeptide repeat-like"/>
    <property type="match status" value="2"/>
</dbReference>
<dbReference type="InterPro" id="IPR001646">
    <property type="entry name" value="5peptide_repeat"/>
</dbReference>
<dbReference type="Pfam" id="PF00805">
    <property type="entry name" value="Pentapeptide"/>
    <property type="match status" value="1"/>
</dbReference>
<sequence>MIFDPTQNPQYAQNPTPLEFLQDVDGTQTQITQPVHHFSAASSGGTRFSDPKASKRQKFHEALREMELEQNGTIDNGNNDQSASKKQSTPSVLVGESKGNHTNQQSVSFNPLRDAPFQWLCLTVEKLQLWMNLDTAQRVLEGTVLGCALKDGASDEVKGVFLVENARECSTISRGRKRKQDVYMYLPDREPHIWQIIWGFFKSGEVHPPSSMNSRIVAALKQEADHFRIHSLSKVLKERAIDWREYIVLHGKSSDIRIRGMSLFSVNLEPLNLSSIDFSMCKLFKCNLKSSDLSNCTFNGAKFVDTQMDSSKAFNVSMKQIVAQNCCFDRMIFEKSLLSGIIQNSNFSKALFKQCSLDSLDLKGITFNQCGFSAVKFGTVLRNKFLGTNLEDCSFYRCTFTGTDLSFLQFPSTCTINRCVFDSCNVQEAQNSDLNVDWSSVHLKKCQFKNCKLSKVNFSEASLEQCYFSNGNLKDCNFTRASLHSFKIQDSVLQESKFSFASLQFADFSRVNFSSASFASADLTGVTFEECDLSLSDFSMSTTRGARVERCQTHGVINFEPFKGADAHFKTPKKHHHSKHFTPSPKKNGIASPRESPHQTEGDDPSKGTEGEHDTELDCTSMDMRGQRTLTQMKNRRGGSLMMKK</sequence>